<sequence length="54" mass="5866">MIATFLTDELATRFPQVSEASLFQQDGKTSVEDYFITTSSPGMVTVLGLLGLHT</sequence>
<dbReference type="Proteomes" id="UP000235965">
    <property type="component" value="Unassembled WGS sequence"/>
</dbReference>
<protein>
    <submittedName>
        <fullName evidence="1">Uncharacterized protein</fullName>
    </submittedName>
</protein>
<evidence type="ECO:0000313" key="1">
    <source>
        <dbReference type="EMBL" id="PNF35564.1"/>
    </source>
</evidence>
<evidence type="ECO:0000313" key="2">
    <source>
        <dbReference type="Proteomes" id="UP000235965"/>
    </source>
</evidence>
<name>A0A2J7R406_9NEOP</name>
<proteinExistence type="predicted"/>
<dbReference type="EMBL" id="NEVH01007816">
    <property type="protein sequence ID" value="PNF35564.1"/>
    <property type="molecule type" value="Genomic_DNA"/>
</dbReference>
<reference evidence="1 2" key="1">
    <citation type="submission" date="2017-12" db="EMBL/GenBank/DDBJ databases">
        <title>Hemimetabolous genomes reveal molecular basis of termite eusociality.</title>
        <authorList>
            <person name="Harrison M.C."/>
            <person name="Jongepier E."/>
            <person name="Robertson H.M."/>
            <person name="Arning N."/>
            <person name="Bitard-Feildel T."/>
            <person name="Chao H."/>
            <person name="Childers C.P."/>
            <person name="Dinh H."/>
            <person name="Doddapaneni H."/>
            <person name="Dugan S."/>
            <person name="Gowin J."/>
            <person name="Greiner C."/>
            <person name="Han Y."/>
            <person name="Hu H."/>
            <person name="Hughes D.S.T."/>
            <person name="Huylmans A.-K."/>
            <person name="Kemena C."/>
            <person name="Kremer L.P.M."/>
            <person name="Lee S.L."/>
            <person name="Lopez-Ezquerra A."/>
            <person name="Mallet L."/>
            <person name="Monroy-Kuhn J.M."/>
            <person name="Moser A."/>
            <person name="Murali S.C."/>
            <person name="Muzny D.M."/>
            <person name="Otani S."/>
            <person name="Piulachs M.-D."/>
            <person name="Poelchau M."/>
            <person name="Qu J."/>
            <person name="Schaub F."/>
            <person name="Wada-Katsumata A."/>
            <person name="Worley K.C."/>
            <person name="Xie Q."/>
            <person name="Ylla G."/>
            <person name="Poulsen M."/>
            <person name="Gibbs R.A."/>
            <person name="Schal C."/>
            <person name="Richards S."/>
            <person name="Belles X."/>
            <person name="Korb J."/>
            <person name="Bornberg-Bauer E."/>
        </authorList>
    </citation>
    <scope>NUCLEOTIDE SEQUENCE [LARGE SCALE GENOMIC DNA]</scope>
    <source>
        <tissue evidence="1">Whole body</tissue>
    </source>
</reference>
<gene>
    <name evidence="1" type="ORF">B7P43_G02412</name>
</gene>
<keyword evidence="2" id="KW-1185">Reference proteome</keyword>
<dbReference type="InParanoid" id="A0A2J7R406"/>
<accession>A0A2J7R406</accession>
<comment type="caution">
    <text evidence="1">The sequence shown here is derived from an EMBL/GenBank/DDBJ whole genome shotgun (WGS) entry which is preliminary data.</text>
</comment>
<organism evidence="1 2">
    <name type="scientific">Cryptotermes secundus</name>
    <dbReference type="NCBI Taxonomy" id="105785"/>
    <lineage>
        <taxon>Eukaryota</taxon>
        <taxon>Metazoa</taxon>
        <taxon>Ecdysozoa</taxon>
        <taxon>Arthropoda</taxon>
        <taxon>Hexapoda</taxon>
        <taxon>Insecta</taxon>
        <taxon>Pterygota</taxon>
        <taxon>Neoptera</taxon>
        <taxon>Polyneoptera</taxon>
        <taxon>Dictyoptera</taxon>
        <taxon>Blattodea</taxon>
        <taxon>Blattoidea</taxon>
        <taxon>Termitoidae</taxon>
        <taxon>Kalotermitidae</taxon>
        <taxon>Cryptotermitinae</taxon>
        <taxon>Cryptotermes</taxon>
    </lineage>
</organism>
<dbReference type="AlphaFoldDB" id="A0A2J7R406"/>